<dbReference type="Gene3D" id="2.60.40.2130">
    <property type="entry name" value="F-spondin domain"/>
    <property type="match status" value="1"/>
</dbReference>
<evidence type="ECO:0000259" key="2">
    <source>
        <dbReference type="SMART" id="SM00754"/>
    </source>
</evidence>
<dbReference type="HOGENOM" id="CLU_530835_0_0_6"/>
<dbReference type="OrthoDB" id="5768746at2"/>
<dbReference type="Pfam" id="PF06468">
    <property type="entry name" value="Spond_N"/>
    <property type="match status" value="1"/>
</dbReference>
<dbReference type="Proteomes" id="UP000028839">
    <property type="component" value="Unassembled WGS sequence"/>
</dbReference>
<dbReference type="Pfam" id="PF07452">
    <property type="entry name" value="CHRD"/>
    <property type="match status" value="1"/>
</dbReference>
<gene>
    <name evidence="3" type="ORF">IB75_00755</name>
</gene>
<proteinExistence type="predicted"/>
<reference evidence="3 4" key="1">
    <citation type="submission" date="2014-07" db="EMBL/GenBank/DDBJ databases">
        <title>Comparative analysis of Nitrosococcus oceani genome inventories of strains from Pacific and Atlantic gyres.</title>
        <authorList>
            <person name="Lim C.K."/>
            <person name="Wang L."/>
            <person name="Sayavedra-Soto L.A."/>
            <person name="Klotz M.G."/>
        </authorList>
    </citation>
    <scope>NUCLEOTIDE SEQUENCE [LARGE SCALE GENOMIC DNA]</scope>
    <source>
        <strain evidence="3 4">C-27</strain>
    </source>
</reference>
<organism evidence="3 4">
    <name type="scientific">Nitrosococcus oceani C-27</name>
    <dbReference type="NCBI Taxonomy" id="314279"/>
    <lineage>
        <taxon>Bacteria</taxon>
        <taxon>Pseudomonadati</taxon>
        <taxon>Pseudomonadota</taxon>
        <taxon>Gammaproteobacteria</taxon>
        <taxon>Chromatiales</taxon>
        <taxon>Chromatiaceae</taxon>
        <taxon>Nitrosococcus</taxon>
    </lineage>
</organism>
<sequence length="513" mass="53869">MKKFNRSSKPLFPHVLLAPLALSTGLLGFAPSAQAVEVTVTIENISPSSGLFLTPVWVGFHDGNFDIYDLNTPASSALEQLAEDGNNAPLSAEFTASVPNGLDATIADPSGIPGPLDPGSRVSETFDLSADNHRFFSYATMVIPSNDAFIANANPQAHELFDAGGSFTGPISFTVLGTQVRDAGTEANTETDAAFFDQTTPDSGTSSTDPVLVHPGFNGSSGNPGAVPVNILGGTSNDGVFFDSLAADFTQPSYTLARITITGPGDKLFNFVLDGNQEVPPVDTPANGSCVGILNKDETAFTANCHHTVQDVTVAHIHEAPAGVNGGVIFPFASAESPIQETFNFTAEDVATLIAGNFYVNVHSGDFPGGEVRGQIAAPLKGSFSGSWFNPNRSGEGFLLEVTNSDDPTLVATWFTYPPSGDSGAQAWLVGSGPIRLNESIITNTVITEGAAFGDDFDPSAVNRIPWGTLKFTFTSCTTGIVEYDSVREDFGSGTFHIQRLTPPLIGQEEDCP</sequence>
<dbReference type="AlphaFoldDB" id="A0A0E2Z6G3"/>
<accession>A0A0E2Z6G3</accession>
<dbReference type="InterPro" id="IPR009465">
    <property type="entry name" value="Spondin_N"/>
</dbReference>
<dbReference type="InterPro" id="IPR038678">
    <property type="entry name" value="Spondin_N_sf"/>
</dbReference>
<dbReference type="NCBIfam" id="NF038123">
    <property type="entry name" value="NF038123_dom"/>
    <property type="match status" value="1"/>
</dbReference>
<evidence type="ECO:0000256" key="1">
    <source>
        <dbReference type="SAM" id="SignalP"/>
    </source>
</evidence>
<evidence type="ECO:0000313" key="4">
    <source>
        <dbReference type="Proteomes" id="UP000028839"/>
    </source>
</evidence>
<evidence type="ECO:0000313" key="3">
    <source>
        <dbReference type="EMBL" id="KFI20936.1"/>
    </source>
</evidence>
<feature type="signal peptide" evidence="1">
    <location>
        <begin position="1"/>
        <end position="35"/>
    </location>
</feature>
<feature type="chain" id="PRO_5002407898" description="CHRD domain-containing protein" evidence="1">
    <location>
        <begin position="36"/>
        <end position="513"/>
    </location>
</feature>
<dbReference type="SMART" id="SM00754">
    <property type="entry name" value="CHRD"/>
    <property type="match status" value="1"/>
</dbReference>
<comment type="caution">
    <text evidence="3">The sequence shown here is derived from an EMBL/GenBank/DDBJ whole genome shotgun (WGS) entry which is preliminary data.</text>
</comment>
<protein>
    <recommendedName>
        <fullName evidence="2">CHRD domain-containing protein</fullName>
    </recommendedName>
</protein>
<feature type="domain" description="CHRD" evidence="2">
    <location>
        <begin position="267"/>
        <end position="378"/>
    </location>
</feature>
<dbReference type="EMBL" id="JPGN01000005">
    <property type="protein sequence ID" value="KFI20936.1"/>
    <property type="molecule type" value="Genomic_DNA"/>
</dbReference>
<name>A0A0E2Z6G3_9GAMM</name>
<keyword evidence="1" id="KW-0732">Signal</keyword>
<dbReference type="InterPro" id="IPR010895">
    <property type="entry name" value="CHRD"/>
</dbReference>